<dbReference type="InterPro" id="IPR051423">
    <property type="entry name" value="CD225/Dispanin"/>
</dbReference>
<evidence type="ECO:0000256" key="1">
    <source>
        <dbReference type="ARBA" id="ARBA00004370"/>
    </source>
</evidence>
<feature type="transmembrane region" description="Helical" evidence="7">
    <location>
        <begin position="103"/>
        <end position="126"/>
    </location>
</feature>
<evidence type="ECO:0000256" key="7">
    <source>
        <dbReference type="SAM" id="Phobius"/>
    </source>
</evidence>
<dbReference type="GO" id="GO:0016020">
    <property type="term" value="C:membrane"/>
    <property type="evidence" value="ECO:0000318"/>
    <property type="project" value="GO_Central"/>
</dbReference>
<sequence length="174" mass="19106">MATGDESSPPPAYLEKSQEVWVAMKDERQQDSLYPVQHVLLQQQHLPEQKGPPSWRYGPLQQLDPSGQTTRPSPVVACANRPLMECQEERTSVTTEEGDVPTYMGLSVFTCLCCCWPIGLCAIAQSSKANDAKSSGDIDRAKKASSAALFLNISAIALGVILLVVFIIFQFVKY</sequence>
<dbReference type="KEGG" id="bfo:118406971"/>
<evidence type="ECO:0000256" key="3">
    <source>
        <dbReference type="ARBA" id="ARBA00022692"/>
    </source>
</evidence>
<dbReference type="OMA" id="CQEERTS"/>
<dbReference type="GeneID" id="118406971"/>
<keyword evidence="8" id="KW-1185">Reference proteome</keyword>
<evidence type="ECO:0000256" key="6">
    <source>
        <dbReference type="SAM" id="MobiDB-lite"/>
    </source>
</evidence>
<protein>
    <submittedName>
        <fullName evidence="9">Synapse differentiation-inducing gene protein 1-like</fullName>
    </submittedName>
</protein>
<proteinExistence type="inferred from homology"/>
<dbReference type="RefSeq" id="XP_035663265.1">
    <property type="nucleotide sequence ID" value="XM_035807372.1"/>
</dbReference>
<evidence type="ECO:0000313" key="9">
    <source>
        <dbReference type="RefSeq" id="XP_035663265.1"/>
    </source>
</evidence>
<dbReference type="AlphaFoldDB" id="A0A9J7HPD9"/>
<dbReference type="InterPro" id="IPR007593">
    <property type="entry name" value="CD225/Dispanin_fam"/>
</dbReference>
<organism evidence="8 9">
    <name type="scientific">Branchiostoma floridae</name>
    <name type="common">Florida lancelet</name>
    <name type="synonym">Amphioxus</name>
    <dbReference type="NCBI Taxonomy" id="7739"/>
    <lineage>
        <taxon>Eukaryota</taxon>
        <taxon>Metazoa</taxon>
        <taxon>Chordata</taxon>
        <taxon>Cephalochordata</taxon>
        <taxon>Leptocardii</taxon>
        <taxon>Amphioxiformes</taxon>
        <taxon>Branchiostomatidae</taxon>
        <taxon>Branchiostoma</taxon>
    </lineage>
</organism>
<reference evidence="9" key="2">
    <citation type="submission" date="2025-08" db="UniProtKB">
        <authorList>
            <consortium name="RefSeq"/>
        </authorList>
    </citation>
    <scope>IDENTIFICATION</scope>
    <source>
        <strain evidence="9">S238N-H82</strain>
        <tissue evidence="9">Testes</tissue>
    </source>
</reference>
<dbReference type="PANTHER" id="PTHR14948">
    <property type="entry name" value="NG5"/>
    <property type="match status" value="1"/>
</dbReference>
<comment type="similarity">
    <text evidence="2">Belongs to the CD225/Dispanin family.</text>
</comment>
<keyword evidence="3 7" id="KW-0812">Transmembrane</keyword>
<dbReference type="OrthoDB" id="6083617at2759"/>
<dbReference type="PANTHER" id="PTHR14948:SF44">
    <property type="entry name" value="PROLINE-RICH TRANSMEMBRANE PROTEIN 1-LIKE"/>
    <property type="match status" value="1"/>
</dbReference>
<keyword evidence="5 7" id="KW-0472">Membrane</keyword>
<dbReference type="Pfam" id="PF04505">
    <property type="entry name" value="CD225"/>
    <property type="match status" value="1"/>
</dbReference>
<evidence type="ECO:0000313" key="8">
    <source>
        <dbReference type="Proteomes" id="UP000001554"/>
    </source>
</evidence>
<comment type="subcellular location">
    <subcellularLocation>
        <location evidence="1">Membrane</location>
    </subcellularLocation>
</comment>
<evidence type="ECO:0000256" key="2">
    <source>
        <dbReference type="ARBA" id="ARBA00006843"/>
    </source>
</evidence>
<dbReference type="Proteomes" id="UP000001554">
    <property type="component" value="Chromosome 19"/>
</dbReference>
<feature type="transmembrane region" description="Helical" evidence="7">
    <location>
        <begin position="147"/>
        <end position="172"/>
    </location>
</feature>
<accession>A0A9J7HPD9</accession>
<gene>
    <name evidence="9" type="primary">LOC118406971</name>
</gene>
<keyword evidence="4 7" id="KW-1133">Transmembrane helix</keyword>
<name>A0A9J7HPD9_BRAFL</name>
<feature type="region of interest" description="Disordered" evidence="6">
    <location>
        <begin position="44"/>
        <end position="71"/>
    </location>
</feature>
<evidence type="ECO:0000256" key="5">
    <source>
        <dbReference type="ARBA" id="ARBA00023136"/>
    </source>
</evidence>
<reference evidence="8" key="1">
    <citation type="journal article" date="2020" name="Nat. Ecol. Evol.">
        <title>Deeply conserved synteny resolves early events in vertebrate evolution.</title>
        <authorList>
            <person name="Simakov O."/>
            <person name="Marletaz F."/>
            <person name="Yue J.X."/>
            <person name="O'Connell B."/>
            <person name="Jenkins J."/>
            <person name="Brandt A."/>
            <person name="Calef R."/>
            <person name="Tung C.H."/>
            <person name="Huang T.K."/>
            <person name="Schmutz J."/>
            <person name="Satoh N."/>
            <person name="Yu J.K."/>
            <person name="Putnam N.H."/>
            <person name="Green R.E."/>
            <person name="Rokhsar D.S."/>
        </authorList>
    </citation>
    <scope>NUCLEOTIDE SEQUENCE [LARGE SCALE GENOMIC DNA]</scope>
    <source>
        <strain evidence="8">S238N-H82</strain>
    </source>
</reference>
<evidence type="ECO:0000256" key="4">
    <source>
        <dbReference type="ARBA" id="ARBA00022989"/>
    </source>
</evidence>